<evidence type="ECO:0000256" key="3">
    <source>
        <dbReference type="ARBA" id="ARBA00022692"/>
    </source>
</evidence>
<evidence type="ECO:0000256" key="6">
    <source>
        <dbReference type="SAM" id="Phobius"/>
    </source>
</evidence>
<evidence type="ECO:0000256" key="5">
    <source>
        <dbReference type="ARBA" id="ARBA00023136"/>
    </source>
</evidence>
<reference evidence="7 8" key="1">
    <citation type="submission" date="2018-04" db="EMBL/GenBank/DDBJ databases">
        <title>The genome of golden apple snail Pomacea canaliculata provides insight into stress tolerance and invasive adaptation.</title>
        <authorList>
            <person name="Liu C."/>
            <person name="Liu B."/>
            <person name="Ren Y."/>
            <person name="Zhang Y."/>
            <person name="Wang H."/>
            <person name="Li S."/>
            <person name="Jiang F."/>
            <person name="Yin L."/>
            <person name="Zhang G."/>
            <person name="Qian W."/>
            <person name="Fan W."/>
        </authorList>
    </citation>
    <scope>NUCLEOTIDE SEQUENCE [LARGE SCALE GENOMIC DNA]</scope>
    <source>
        <strain evidence="7">SZHN2017</strain>
        <tissue evidence="7">Muscle</tissue>
    </source>
</reference>
<comment type="subcellular location">
    <subcellularLocation>
        <location evidence="1">Membrane</location>
        <topology evidence="1">Multi-pass membrane protein</topology>
    </subcellularLocation>
</comment>
<dbReference type="InterPro" id="IPR010540">
    <property type="entry name" value="CmpB_TMEM229"/>
</dbReference>
<feature type="transmembrane region" description="Helical" evidence="6">
    <location>
        <begin position="105"/>
        <end position="127"/>
    </location>
</feature>
<keyword evidence="4 6" id="KW-1133">Transmembrane helix</keyword>
<feature type="transmembrane region" description="Helical" evidence="6">
    <location>
        <begin position="71"/>
        <end position="93"/>
    </location>
</feature>
<evidence type="ECO:0000313" key="8">
    <source>
        <dbReference type="Proteomes" id="UP000245119"/>
    </source>
</evidence>
<gene>
    <name evidence="7" type="ORF">C0Q70_15053</name>
</gene>
<protein>
    <recommendedName>
        <fullName evidence="9">Transmembrane protein 229B</fullName>
    </recommendedName>
</protein>
<evidence type="ECO:0000256" key="1">
    <source>
        <dbReference type="ARBA" id="ARBA00004141"/>
    </source>
</evidence>
<comment type="caution">
    <text evidence="7">The sequence shown here is derived from an EMBL/GenBank/DDBJ whole genome shotgun (WGS) entry which is preliminary data.</text>
</comment>
<name>A0A2T7NTR0_POMCA</name>
<comment type="similarity">
    <text evidence="2">Belongs to the TMEM229 family.</text>
</comment>
<sequence>MLAQNQFAFMYKRCRIPCRVGRHRWLFTVHSFVAGSPLSVAMNGSSNSSLDSSAARAKAGDVMPLPAWARAYVYGIQGFVYEVVFTALFDFLFEPSGNPTLRGCSTVASFFIYGLCGMLCEQAIFLYCRRRGYSMVYRLPLYVLTIYTWEFTCGLLLRLINACSWDYSHYPLNFMGLVTLTYAPLWNHQLHNMYLVQAYNSST</sequence>
<dbReference type="Pfam" id="PF06541">
    <property type="entry name" value="ABC_trans_CmpB"/>
    <property type="match status" value="1"/>
</dbReference>
<dbReference type="EMBL" id="PZQS01000009">
    <property type="protein sequence ID" value="PVD24570.1"/>
    <property type="molecule type" value="Genomic_DNA"/>
</dbReference>
<proteinExistence type="inferred from homology"/>
<dbReference type="AlphaFoldDB" id="A0A2T7NTR0"/>
<evidence type="ECO:0000313" key="7">
    <source>
        <dbReference type="EMBL" id="PVD24570.1"/>
    </source>
</evidence>
<accession>A0A2T7NTR0</accession>
<keyword evidence="5 6" id="KW-0472">Membrane</keyword>
<dbReference type="PANTHER" id="PTHR31746:SF2">
    <property type="entry name" value="TRANSMEMBRANE PROTEIN 229A"/>
    <property type="match status" value="1"/>
</dbReference>
<organism evidence="7 8">
    <name type="scientific">Pomacea canaliculata</name>
    <name type="common">Golden apple snail</name>
    <dbReference type="NCBI Taxonomy" id="400727"/>
    <lineage>
        <taxon>Eukaryota</taxon>
        <taxon>Metazoa</taxon>
        <taxon>Spiralia</taxon>
        <taxon>Lophotrochozoa</taxon>
        <taxon>Mollusca</taxon>
        <taxon>Gastropoda</taxon>
        <taxon>Caenogastropoda</taxon>
        <taxon>Architaenioglossa</taxon>
        <taxon>Ampullarioidea</taxon>
        <taxon>Ampullariidae</taxon>
        <taxon>Pomacea</taxon>
    </lineage>
</organism>
<evidence type="ECO:0000256" key="2">
    <source>
        <dbReference type="ARBA" id="ARBA00006371"/>
    </source>
</evidence>
<feature type="transmembrane region" description="Helical" evidence="6">
    <location>
        <begin position="167"/>
        <end position="185"/>
    </location>
</feature>
<evidence type="ECO:0008006" key="9">
    <source>
        <dbReference type="Google" id="ProtNLM"/>
    </source>
</evidence>
<dbReference type="PANTHER" id="PTHR31746">
    <property type="entry name" value="TRANSMEMBRANE PROTEIN 229 FAMILY MEMBER"/>
    <property type="match status" value="1"/>
</dbReference>
<dbReference type="GO" id="GO:0016020">
    <property type="term" value="C:membrane"/>
    <property type="evidence" value="ECO:0007669"/>
    <property type="project" value="UniProtKB-SubCell"/>
</dbReference>
<feature type="transmembrane region" description="Helical" evidence="6">
    <location>
        <begin position="139"/>
        <end position="161"/>
    </location>
</feature>
<dbReference type="OrthoDB" id="5946847at2759"/>
<keyword evidence="3 6" id="KW-0812">Transmembrane</keyword>
<evidence type="ECO:0000256" key="4">
    <source>
        <dbReference type="ARBA" id="ARBA00022989"/>
    </source>
</evidence>
<dbReference type="Proteomes" id="UP000245119">
    <property type="component" value="Linkage Group LG9"/>
</dbReference>
<keyword evidence="8" id="KW-1185">Reference proteome</keyword>